<sequence>MHPIAFIMPKGEAIVWARNLEYTASLKNTLAFGRGRFLD</sequence>
<reference evidence="1 2" key="1">
    <citation type="submission" date="2013-06" db="EMBL/GenBank/DDBJ databases">
        <authorList>
            <person name="Weinstock G."/>
            <person name="Sodergren E."/>
            <person name="Lobos E.A."/>
            <person name="Fulton L."/>
            <person name="Fulton R."/>
            <person name="Courtney L."/>
            <person name="Fronick C."/>
            <person name="O'Laughlin M."/>
            <person name="Godfrey J."/>
            <person name="Wilson R.M."/>
            <person name="Miner T."/>
            <person name="Farmer C."/>
            <person name="Delehaunty K."/>
            <person name="Cordes M."/>
            <person name="Minx P."/>
            <person name="Tomlinson C."/>
            <person name="Chen J."/>
            <person name="Wollam A."/>
            <person name="Pepin K.H."/>
            <person name="Bhonagiri V."/>
            <person name="Zhang X."/>
            <person name="Warren W."/>
            <person name="Mitreva M."/>
            <person name="Mardis E.R."/>
            <person name="Wilson R.K."/>
        </authorList>
    </citation>
    <scope>NUCLEOTIDE SEQUENCE [LARGE SCALE GENOMIC DNA]</scope>
    <source>
        <strain evidence="1 2">W1703</strain>
    </source>
</reference>
<accession>U2KSC8</accession>
<protein>
    <submittedName>
        <fullName evidence="1">Uncharacterized protein</fullName>
    </submittedName>
</protein>
<comment type="caution">
    <text evidence="1">The sequence shown here is derived from an EMBL/GenBank/DDBJ whole genome shotgun (WGS) entry which is preliminary data.</text>
</comment>
<dbReference type="AlphaFoldDB" id="U2KSC8"/>
<dbReference type="PATRIC" id="fig|1227275.3.peg.493"/>
<dbReference type="HOGENOM" id="CLU_3317961_0_0_9"/>
<proteinExistence type="predicted"/>
<dbReference type="EMBL" id="AWVA01000029">
    <property type="protein sequence ID" value="ERJ77763.1"/>
    <property type="molecule type" value="Genomic_DNA"/>
</dbReference>
<organism evidence="1 2">
    <name type="scientific">Streptococcus sobrinus W1703</name>
    <dbReference type="NCBI Taxonomy" id="1227275"/>
    <lineage>
        <taxon>Bacteria</taxon>
        <taxon>Bacillati</taxon>
        <taxon>Bacillota</taxon>
        <taxon>Bacilli</taxon>
        <taxon>Lactobacillales</taxon>
        <taxon>Streptococcaceae</taxon>
        <taxon>Streptococcus</taxon>
    </lineage>
</organism>
<dbReference type="Proteomes" id="UP000016617">
    <property type="component" value="Unassembled WGS sequence"/>
</dbReference>
<evidence type="ECO:0000313" key="2">
    <source>
        <dbReference type="Proteomes" id="UP000016617"/>
    </source>
</evidence>
<evidence type="ECO:0000313" key="1">
    <source>
        <dbReference type="EMBL" id="ERJ77763.1"/>
    </source>
</evidence>
<gene>
    <name evidence="1" type="ORF">HMPREF1557_00565</name>
</gene>
<name>U2KSC8_9STRE</name>